<dbReference type="InterPro" id="IPR009081">
    <property type="entry name" value="PP-bd_ACP"/>
</dbReference>
<reference evidence="3" key="1">
    <citation type="journal article" date="2019" name="Int. J. Syst. Evol. Microbiol.">
        <title>The Global Catalogue of Microorganisms (GCM) 10K type strain sequencing project: providing services to taxonomists for standard genome sequencing and annotation.</title>
        <authorList>
            <consortium name="The Broad Institute Genomics Platform"/>
            <consortium name="The Broad Institute Genome Sequencing Center for Infectious Disease"/>
            <person name="Wu L."/>
            <person name="Ma J."/>
        </authorList>
    </citation>
    <scope>NUCLEOTIDE SEQUENCE [LARGE SCALE GENOMIC DNA]</scope>
    <source>
        <strain evidence="3">CCM 8725</strain>
    </source>
</reference>
<protein>
    <submittedName>
        <fullName evidence="2">Phosphopantetheine-binding protein</fullName>
    </submittedName>
</protein>
<evidence type="ECO:0000259" key="1">
    <source>
        <dbReference type="PROSITE" id="PS50075"/>
    </source>
</evidence>
<evidence type="ECO:0000313" key="2">
    <source>
        <dbReference type="EMBL" id="MFD2413575.1"/>
    </source>
</evidence>
<evidence type="ECO:0000313" key="3">
    <source>
        <dbReference type="Proteomes" id="UP001597448"/>
    </source>
</evidence>
<dbReference type="Pfam" id="PF00550">
    <property type="entry name" value="PP-binding"/>
    <property type="match status" value="1"/>
</dbReference>
<feature type="domain" description="Carrier" evidence="1">
    <location>
        <begin position="4"/>
        <end position="82"/>
    </location>
</feature>
<comment type="caution">
    <text evidence="2">The sequence shown here is derived from an EMBL/GenBank/DDBJ whole genome shotgun (WGS) entry which is preliminary data.</text>
</comment>
<proteinExistence type="predicted"/>
<dbReference type="Proteomes" id="UP001597448">
    <property type="component" value="Unassembled WGS sequence"/>
</dbReference>
<gene>
    <name evidence="2" type="ORF">ACFSX3_27265</name>
</gene>
<dbReference type="SUPFAM" id="SSF47336">
    <property type="entry name" value="ACP-like"/>
    <property type="match status" value="1"/>
</dbReference>
<dbReference type="InterPro" id="IPR036736">
    <property type="entry name" value="ACP-like_sf"/>
</dbReference>
<dbReference type="Gene3D" id="1.10.1200.10">
    <property type="entry name" value="ACP-like"/>
    <property type="match status" value="1"/>
</dbReference>
<dbReference type="EMBL" id="JBHUKY010000072">
    <property type="protein sequence ID" value="MFD2413575.1"/>
    <property type="molecule type" value="Genomic_DNA"/>
</dbReference>
<keyword evidence="3" id="KW-1185">Reference proteome</keyword>
<name>A0ABW5FHK1_9BACL</name>
<sequence length="95" mass="10904">MDKEQTVSQLRQLMSEQLELSLPDVIKEEDRLYEDLNVDSIMVLQLVVYIEEVFNVTVPEEEMDPAVFQTVGSLVDFIHALKGEHIPSTSQILRT</sequence>
<dbReference type="PROSITE" id="PS50075">
    <property type="entry name" value="CARRIER"/>
    <property type="match status" value="1"/>
</dbReference>
<accession>A0ABW5FHK1</accession>
<organism evidence="2 3">
    <name type="scientific">Paenibacillus rhizoplanae</name>
    <dbReference type="NCBI Taxonomy" id="1917181"/>
    <lineage>
        <taxon>Bacteria</taxon>
        <taxon>Bacillati</taxon>
        <taxon>Bacillota</taxon>
        <taxon>Bacilli</taxon>
        <taxon>Bacillales</taxon>
        <taxon>Paenibacillaceae</taxon>
        <taxon>Paenibacillus</taxon>
    </lineage>
</organism>
<dbReference type="RefSeq" id="WP_209992941.1">
    <property type="nucleotide sequence ID" value="NZ_JBHSVQ010000001.1"/>
</dbReference>